<dbReference type="InParanoid" id="A0A0Q3EST3"/>
<evidence type="ECO:0000313" key="4">
    <source>
        <dbReference type="Proteomes" id="UP000008810"/>
    </source>
</evidence>
<accession>A0A0Q3EST3</accession>
<proteinExistence type="predicted"/>
<sequence>MSVRPRPSDRDRFLSFPIPCFPLPYRQAPRRQPAAARRAPTSLLDLAAPRPATLLFSPLRRYFSSSPSLSLFVARRRAAELADPASWPPSRGCSGAPGRTSSPPRADRRRFSGFLLQTSVCWKIFIILDVVAASSRAAA</sequence>
<reference evidence="2 3" key="1">
    <citation type="journal article" date="2010" name="Nature">
        <title>Genome sequencing and analysis of the model grass Brachypodium distachyon.</title>
        <authorList>
            <consortium name="International Brachypodium Initiative"/>
        </authorList>
    </citation>
    <scope>NUCLEOTIDE SEQUENCE [LARGE SCALE GENOMIC DNA]</scope>
    <source>
        <strain evidence="2 3">Bd21</strain>
    </source>
</reference>
<reference evidence="3" key="3">
    <citation type="submission" date="2018-08" db="UniProtKB">
        <authorList>
            <consortium name="EnsemblPlants"/>
        </authorList>
    </citation>
    <scope>IDENTIFICATION</scope>
    <source>
        <strain evidence="3">cv. Bd21</strain>
    </source>
</reference>
<dbReference type="EMBL" id="CM000883">
    <property type="protein sequence ID" value="KQJ90566.1"/>
    <property type="molecule type" value="Genomic_DNA"/>
</dbReference>
<dbReference type="Proteomes" id="UP000008810">
    <property type="component" value="Chromosome 4"/>
</dbReference>
<gene>
    <name evidence="2" type="ORF">BRADI_4g32485v3</name>
</gene>
<protein>
    <submittedName>
        <fullName evidence="2 3">Uncharacterized protein</fullName>
    </submittedName>
</protein>
<feature type="region of interest" description="Disordered" evidence="1">
    <location>
        <begin position="81"/>
        <end position="107"/>
    </location>
</feature>
<keyword evidence="4" id="KW-1185">Reference proteome</keyword>
<evidence type="ECO:0000313" key="2">
    <source>
        <dbReference type="EMBL" id="KQJ90566.1"/>
    </source>
</evidence>
<reference evidence="2" key="2">
    <citation type="submission" date="2017-06" db="EMBL/GenBank/DDBJ databases">
        <title>WGS assembly of Brachypodium distachyon.</title>
        <authorList>
            <consortium name="The International Brachypodium Initiative"/>
            <person name="Lucas S."/>
            <person name="Harmon-Smith M."/>
            <person name="Lail K."/>
            <person name="Tice H."/>
            <person name="Grimwood J."/>
            <person name="Bruce D."/>
            <person name="Barry K."/>
            <person name="Shu S."/>
            <person name="Lindquist E."/>
            <person name="Wang M."/>
            <person name="Pitluck S."/>
            <person name="Vogel J.P."/>
            <person name="Garvin D.F."/>
            <person name="Mockler T.C."/>
            <person name="Schmutz J."/>
            <person name="Rokhsar D."/>
            <person name="Bevan M.W."/>
        </authorList>
    </citation>
    <scope>NUCLEOTIDE SEQUENCE</scope>
    <source>
        <strain evidence="2">Bd21</strain>
    </source>
</reference>
<dbReference type="EnsemblPlants" id="KQJ90566">
    <property type="protein sequence ID" value="KQJ90566"/>
    <property type="gene ID" value="BRADI_4g32485v3"/>
</dbReference>
<dbReference type="Gramene" id="KQJ90566">
    <property type="protein sequence ID" value="KQJ90566"/>
    <property type="gene ID" value="BRADI_4g32485v3"/>
</dbReference>
<evidence type="ECO:0000313" key="3">
    <source>
        <dbReference type="EnsemblPlants" id="KQJ90566"/>
    </source>
</evidence>
<organism evidence="2">
    <name type="scientific">Brachypodium distachyon</name>
    <name type="common">Purple false brome</name>
    <name type="synonym">Trachynia distachya</name>
    <dbReference type="NCBI Taxonomy" id="15368"/>
    <lineage>
        <taxon>Eukaryota</taxon>
        <taxon>Viridiplantae</taxon>
        <taxon>Streptophyta</taxon>
        <taxon>Embryophyta</taxon>
        <taxon>Tracheophyta</taxon>
        <taxon>Spermatophyta</taxon>
        <taxon>Magnoliopsida</taxon>
        <taxon>Liliopsida</taxon>
        <taxon>Poales</taxon>
        <taxon>Poaceae</taxon>
        <taxon>BOP clade</taxon>
        <taxon>Pooideae</taxon>
        <taxon>Stipodae</taxon>
        <taxon>Brachypodieae</taxon>
        <taxon>Brachypodium</taxon>
    </lineage>
</organism>
<evidence type="ECO:0000256" key="1">
    <source>
        <dbReference type="SAM" id="MobiDB-lite"/>
    </source>
</evidence>
<name>A0A0Q3EST3_BRADI</name>
<dbReference type="AlphaFoldDB" id="A0A0Q3EST3"/>